<dbReference type="GO" id="GO:0000155">
    <property type="term" value="F:phosphorelay sensor kinase activity"/>
    <property type="evidence" value="ECO:0007669"/>
    <property type="project" value="InterPro"/>
</dbReference>
<comment type="subcellular location">
    <subcellularLocation>
        <location evidence="2">Cell membrane</location>
        <topology evidence="2">Multi-pass membrane protein</topology>
    </subcellularLocation>
</comment>
<organism evidence="17 18">
    <name type="scientific">Paenibacillus taihuensis</name>
    <dbReference type="NCBI Taxonomy" id="1156355"/>
    <lineage>
        <taxon>Bacteria</taxon>
        <taxon>Bacillati</taxon>
        <taxon>Bacillota</taxon>
        <taxon>Bacilli</taxon>
        <taxon>Bacillales</taxon>
        <taxon>Paenibacillaceae</taxon>
        <taxon>Paenibacillus</taxon>
    </lineage>
</organism>
<dbReference type="PANTHER" id="PTHR45339:SF1">
    <property type="entry name" value="HYBRID SIGNAL TRANSDUCTION HISTIDINE KINASE J"/>
    <property type="match status" value="1"/>
</dbReference>
<gene>
    <name evidence="17" type="ORF">A8990_12911</name>
</gene>
<evidence type="ECO:0000256" key="11">
    <source>
        <dbReference type="ARBA" id="ARBA00022989"/>
    </source>
</evidence>
<keyword evidence="6" id="KW-0808">Transferase</keyword>
<evidence type="ECO:0000256" key="9">
    <source>
        <dbReference type="ARBA" id="ARBA00022777"/>
    </source>
</evidence>
<proteinExistence type="predicted"/>
<keyword evidence="7 15" id="KW-0812">Transmembrane</keyword>
<dbReference type="GO" id="GO:0005886">
    <property type="term" value="C:plasma membrane"/>
    <property type="evidence" value="ECO:0007669"/>
    <property type="project" value="UniProtKB-SubCell"/>
</dbReference>
<dbReference type="Gene3D" id="3.30.565.10">
    <property type="entry name" value="Histidine kinase-like ATPase, C-terminal domain"/>
    <property type="match status" value="1"/>
</dbReference>
<sequence length="363" mass="41122">MKELGSPPIELALLQQAKTASSELEVIEGKAMNAAEAGNLELARKLMFDQQYAMKKQDIINNIEYYQRMVKTRTELETAAEHRHVMSMLQVTVGFLIATFGILLAILVGTLYVTRRLNTGSASVMIRELREALRSIHDHKEQLEVTVVQRTKELEAKNVLLEEAKALADEANRAKSEFIANMSHEIRTPMNAIMGFNYLLQQSNLSEQQKDYVDKTILSAKNLLTIINDVLDFSKIEAKKIMLEQIDFDLYEVLSDTSNMISFKAYEKGLRLHFSVHPDVPQMLKGDPFRLSQVLLNLANNAIKFTEQGEVSVSVYVRLKKASSLSLQFDIEDTGIGMTQEEMKLLFRAFTQADMSTTRRYGG</sequence>
<keyword evidence="9 17" id="KW-0418">Kinase</keyword>
<dbReference type="SMART" id="SM00388">
    <property type="entry name" value="HisKA"/>
    <property type="match status" value="1"/>
</dbReference>
<dbReference type="PROSITE" id="PS50109">
    <property type="entry name" value="HIS_KIN"/>
    <property type="match status" value="1"/>
</dbReference>
<keyword evidence="10" id="KW-0067">ATP-binding</keyword>
<evidence type="ECO:0000256" key="4">
    <source>
        <dbReference type="ARBA" id="ARBA00022475"/>
    </source>
</evidence>
<feature type="transmembrane region" description="Helical" evidence="15">
    <location>
        <begin position="91"/>
        <end position="113"/>
    </location>
</feature>
<evidence type="ECO:0000256" key="13">
    <source>
        <dbReference type="ARBA" id="ARBA00023136"/>
    </source>
</evidence>
<evidence type="ECO:0000256" key="12">
    <source>
        <dbReference type="ARBA" id="ARBA00023012"/>
    </source>
</evidence>
<name>A0A3D9QYF5_9BACL</name>
<dbReference type="EMBL" id="QTTN01000029">
    <property type="protein sequence ID" value="REE70526.1"/>
    <property type="molecule type" value="Genomic_DNA"/>
</dbReference>
<keyword evidence="8" id="KW-0547">Nucleotide-binding</keyword>
<dbReference type="InterPro" id="IPR005467">
    <property type="entry name" value="His_kinase_dom"/>
</dbReference>
<dbReference type="EC" id="2.7.13.3" evidence="3"/>
<accession>A0A3D9QYF5</accession>
<keyword evidence="13 15" id="KW-0472">Membrane</keyword>
<dbReference type="InterPro" id="IPR003594">
    <property type="entry name" value="HATPase_dom"/>
</dbReference>
<dbReference type="Gene3D" id="1.10.287.130">
    <property type="match status" value="1"/>
</dbReference>
<evidence type="ECO:0000313" key="18">
    <source>
        <dbReference type="Proteomes" id="UP000256304"/>
    </source>
</evidence>
<comment type="catalytic activity">
    <reaction evidence="1">
        <text>ATP + protein L-histidine = ADP + protein N-phospho-L-histidine.</text>
        <dbReference type="EC" id="2.7.13.3"/>
    </reaction>
</comment>
<evidence type="ECO:0000256" key="2">
    <source>
        <dbReference type="ARBA" id="ARBA00004651"/>
    </source>
</evidence>
<evidence type="ECO:0000256" key="10">
    <source>
        <dbReference type="ARBA" id="ARBA00022840"/>
    </source>
</evidence>
<keyword evidence="12" id="KW-0902">Two-component regulatory system</keyword>
<feature type="domain" description="Histidine kinase" evidence="16">
    <location>
        <begin position="181"/>
        <end position="363"/>
    </location>
</feature>
<comment type="caution">
    <text evidence="17">The sequence shown here is derived from an EMBL/GenBank/DDBJ whole genome shotgun (WGS) entry which is preliminary data.</text>
</comment>
<reference evidence="17 18" key="1">
    <citation type="submission" date="2018-08" db="EMBL/GenBank/DDBJ databases">
        <title>Genomic Encyclopedia of Type Strains, Phase III (KMG-III): the genomes of soil and plant-associated and newly described type strains.</title>
        <authorList>
            <person name="Whitman W."/>
        </authorList>
    </citation>
    <scope>NUCLEOTIDE SEQUENCE [LARGE SCALE GENOMIC DNA]</scope>
    <source>
        <strain evidence="17 18">CGMCC 1.10966</strain>
    </source>
</reference>
<evidence type="ECO:0000259" key="16">
    <source>
        <dbReference type="PROSITE" id="PS50109"/>
    </source>
</evidence>
<feature type="coiled-coil region" evidence="14">
    <location>
        <begin position="126"/>
        <end position="181"/>
    </location>
</feature>
<dbReference type="GO" id="GO:0005524">
    <property type="term" value="F:ATP binding"/>
    <property type="evidence" value="ECO:0007669"/>
    <property type="project" value="UniProtKB-KW"/>
</dbReference>
<dbReference type="Pfam" id="PF02518">
    <property type="entry name" value="HATPase_c"/>
    <property type="match status" value="1"/>
</dbReference>
<evidence type="ECO:0000256" key="3">
    <source>
        <dbReference type="ARBA" id="ARBA00012438"/>
    </source>
</evidence>
<evidence type="ECO:0000256" key="8">
    <source>
        <dbReference type="ARBA" id="ARBA00022741"/>
    </source>
</evidence>
<dbReference type="Pfam" id="PF00512">
    <property type="entry name" value="HisKA"/>
    <property type="match status" value="1"/>
</dbReference>
<evidence type="ECO:0000256" key="5">
    <source>
        <dbReference type="ARBA" id="ARBA00022553"/>
    </source>
</evidence>
<dbReference type="InterPro" id="IPR036097">
    <property type="entry name" value="HisK_dim/P_sf"/>
</dbReference>
<protein>
    <recommendedName>
        <fullName evidence="3">histidine kinase</fullName>
        <ecNumber evidence="3">2.7.13.3</ecNumber>
    </recommendedName>
</protein>
<evidence type="ECO:0000256" key="6">
    <source>
        <dbReference type="ARBA" id="ARBA00022679"/>
    </source>
</evidence>
<keyword evidence="18" id="KW-1185">Reference proteome</keyword>
<keyword evidence="4" id="KW-1003">Cell membrane</keyword>
<evidence type="ECO:0000313" key="17">
    <source>
        <dbReference type="EMBL" id="REE70526.1"/>
    </source>
</evidence>
<dbReference type="CDD" id="cd00082">
    <property type="entry name" value="HisKA"/>
    <property type="match status" value="1"/>
</dbReference>
<dbReference type="SUPFAM" id="SSF47384">
    <property type="entry name" value="Homodimeric domain of signal transducing histidine kinase"/>
    <property type="match status" value="1"/>
</dbReference>
<keyword evidence="14" id="KW-0175">Coiled coil</keyword>
<dbReference type="InterPro" id="IPR036890">
    <property type="entry name" value="HATPase_C_sf"/>
</dbReference>
<evidence type="ECO:0000256" key="14">
    <source>
        <dbReference type="SAM" id="Coils"/>
    </source>
</evidence>
<dbReference type="AlphaFoldDB" id="A0A3D9QYF5"/>
<dbReference type="FunFam" id="1.10.287.130:FF:000003">
    <property type="entry name" value="Histidine kinase"/>
    <property type="match status" value="1"/>
</dbReference>
<dbReference type="SMART" id="SM00387">
    <property type="entry name" value="HATPase_c"/>
    <property type="match status" value="1"/>
</dbReference>
<dbReference type="PANTHER" id="PTHR45339">
    <property type="entry name" value="HYBRID SIGNAL TRANSDUCTION HISTIDINE KINASE J"/>
    <property type="match status" value="1"/>
</dbReference>
<dbReference type="InterPro" id="IPR003661">
    <property type="entry name" value="HisK_dim/P_dom"/>
</dbReference>
<keyword evidence="5" id="KW-0597">Phosphoprotein</keyword>
<dbReference type="SUPFAM" id="SSF55874">
    <property type="entry name" value="ATPase domain of HSP90 chaperone/DNA topoisomerase II/histidine kinase"/>
    <property type="match status" value="1"/>
</dbReference>
<evidence type="ECO:0000256" key="15">
    <source>
        <dbReference type="SAM" id="Phobius"/>
    </source>
</evidence>
<keyword evidence="11 15" id="KW-1133">Transmembrane helix</keyword>
<dbReference type="Proteomes" id="UP000256304">
    <property type="component" value="Unassembled WGS sequence"/>
</dbReference>
<evidence type="ECO:0000256" key="1">
    <source>
        <dbReference type="ARBA" id="ARBA00000085"/>
    </source>
</evidence>
<evidence type="ECO:0000256" key="7">
    <source>
        <dbReference type="ARBA" id="ARBA00022692"/>
    </source>
</evidence>